<name>A0A811UFQ6_CERCA</name>
<gene>
    <name evidence="2" type="ORF">CCAP1982_LOCUS5811</name>
</gene>
<accession>A0A811UFQ6</accession>
<evidence type="ECO:0000313" key="2">
    <source>
        <dbReference type="EMBL" id="CAD6997168.1"/>
    </source>
</evidence>
<evidence type="ECO:0000313" key="3">
    <source>
        <dbReference type="Proteomes" id="UP000606786"/>
    </source>
</evidence>
<feature type="compositionally biased region" description="Low complexity" evidence="1">
    <location>
        <begin position="15"/>
        <end position="40"/>
    </location>
</feature>
<feature type="region of interest" description="Disordered" evidence="1">
    <location>
        <begin position="1"/>
        <end position="44"/>
    </location>
</feature>
<reference evidence="2" key="1">
    <citation type="submission" date="2020-11" db="EMBL/GenBank/DDBJ databases">
        <authorList>
            <person name="Whitehead M."/>
        </authorList>
    </citation>
    <scope>NUCLEOTIDE SEQUENCE</scope>
    <source>
        <strain evidence="2">EGII</strain>
    </source>
</reference>
<proteinExistence type="predicted"/>
<sequence>MHKHNANPKRQWVAGSSSGSHKNKSNVNNNGSNVTHVGVGESNVQKPLGVGNNCGLPNDGSTRASFVAATNFYVLLMICPCFNTLPQTFSGTSVPWL</sequence>
<comment type="caution">
    <text evidence="2">The sequence shown here is derived from an EMBL/GenBank/DDBJ whole genome shotgun (WGS) entry which is preliminary data.</text>
</comment>
<protein>
    <submittedName>
        <fullName evidence="2">(Mediterranean fruit fly) hypothetical protein</fullName>
    </submittedName>
</protein>
<keyword evidence="3" id="KW-1185">Reference proteome</keyword>
<organism evidence="2 3">
    <name type="scientific">Ceratitis capitata</name>
    <name type="common">Mediterranean fruit fly</name>
    <name type="synonym">Tephritis capitata</name>
    <dbReference type="NCBI Taxonomy" id="7213"/>
    <lineage>
        <taxon>Eukaryota</taxon>
        <taxon>Metazoa</taxon>
        <taxon>Ecdysozoa</taxon>
        <taxon>Arthropoda</taxon>
        <taxon>Hexapoda</taxon>
        <taxon>Insecta</taxon>
        <taxon>Pterygota</taxon>
        <taxon>Neoptera</taxon>
        <taxon>Endopterygota</taxon>
        <taxon>Diptera</taxon>
        <taxon>Brachycera</taxon>
        <taxon>Muscomorpha</taxon>
        <taxon>Tephritoidea</taxon>
        <taxon>Tephritidae</taxon>
        <taxon>Ceratitis</taxon>
        <taxon>Ceratitis</taxon>
    </lineage>
</organism>
<dbReference type="EMBL" id="CAJHJT010000012">
    <property type="protein sequence ID" value="CAD6997168.1"/>
    <property type="molecule type" value="Genomic_DNA"/>
</dbReference>
<dbReference type="Proteomes" id="UP000606786">
    <property type="component" value="Unassembled WGS sequence"/>
</dbReference>
<evidence type="ECO:0000256" key="1">
    <source>
        <dbReference type="SAM" id="MobiDB-lite"/>
    </source>
</evidence>
<dbReference type="AlphaFoldDB" id="A0A811UFQ6"/>